<dbReference type="PANTHER" id="PTHR43289:SF34">
    <property type="entry name" value="SERINE_THREONINE-PROTEIN KINASE YBDM-RELATED"/>
    <property type="match status" value="1"/>
</dbReference>
<dbReference type="SUPFAM" id="SSF48452">
    <property type="entry name" value="TPR-like"/>
    <property type="match status" value="3"/>
</dbReference>
<evidence type="ECO:0000256" key="5">
    <source>
        <dbReference type="PROSITE-ProRule" id="PRU00339"/>
    </source>
</evidence>
<dbReference type="InterPro" id="IPR008271">
    <property type="entry name" value="Ser/Thr_kinase_AS"/>
</dbReference>
<sequence>MANSSRFALLRQLFEEVCDLDSERRSEHLQASGASTDLIAEVEALLTAETRGFGSRGGVPVAALLSRIPETELDVGDRVGAWRLAEKLASGGMGTVYRAERADGHFQQQAAIKLLRGIPTVDALDLLAQERQILAGLQHPHIARLLDGGATPGGQPYLVMEYVEGVAIDQWCEQRALDLKARLRLFRNVCRAVAFAHQRLIVHCDLKPSNVLVRADGAPVLLDFGIARAVDRAREQAGAAYYTPGYASPEQMEGKPVSVASDVYSLGLILFELVSGRKARLHALDHTVTDLTRAVRKPSELAGSQCRWPRQLRGDLDAIILRATAQRAGLRYASADALAEDIERHLDLKPVAARTPTLTYAAGRLLRRRWPWFIAAAGFVLMAVGFSWRLVNERDRALAAEVESRGQRDRALAAERQALSQADTARQISDFLISIFEFANPEKNIKNREISARDMLEESTRRLGDSLAEKPAVKARLLAVLARAWDRLGLPQRSIDLYRASVAQWQQAGAGYERDLARTLSDLGVMQVNNGMRAEAEKTVRHSLVLREALQPRNETELADSWNALGLVLREIGGRDAEAEEFLKRALAVRQRDKSDGVMAVMHNLAGLYANQGRLDESLVLHEQTLAAKRQRYGTDVHPSVIYTLTSYAGTLAGLKRYDEAVARLRETIGLEQQLAGAQSDLTASSYNELGSVLQDAGRYGEAMQAYRESIRQRRALPHTVPAVLVQPINNLGVALEEIGDNAAAEPLMRESLALRRSSLGADDPSVLRAEHNLARLLLRSGRLDEAQPLLLHCLAGRRAQLSATHSDLGRTLLLQVEWLRRAGRRAEAEAALQQLDASAVQASASLRGQREAERGRLALAAGRQADGVAALRNAAELLAQAHGQTHPLAAAQALELAQALNAQGQTGEAKALLAANAAAVEQNFVATAPVRKGLLRLRSQLR</sequence>
<dbReference type="SUPFAM" id="SSF56112">
    <property type="entry name" value="Protein kinase-like (PK-like)"/>
    <property type="match status" value="1"/>
</dbReference>
<gene>
    <name evidence="7" type="ORF">DFR29_101426</name>
</gene>
<dbReference type="InterPro" id="IPR011009">
    <property type="entry name" value="Kinase-like_dom_sf"/>
</dbReference>
<dbReference type="Pfam" id="PF00069">
    <property type="entry name" value="Pkinase"/>
    <property type="match status" value="1"/>
</dbReference>
<dbReference type="Gene3D" id="1.10.510.10">
    <property type="entry name" value="Transferase(Phosphotransferase) domain 1"/>
    <property type="match status" value="1"/>
</dbReference>
<organism evidence="7 8">
    <name type="scientific">Tahibacter aquaticus</name>
    <dbReference type="NCBI Taxonomy" id="520092"/>
    <lineage>
        <taxon>Bacteria</taxon>
        <taxon>Pseudomonadati</taxon>
        <taxon>Pseudomonadota</taxon>
        <taxon>Gammaproteobacteria</taxon>
        <taxon>Lysobacterales</taxon>
        <taxon>Rhodanobacteraceae</taxon>
        <taxon>Tahibacter</taxon>
    </lineage>
</organism>
<dbReference type="Gene3D" id="1.25.40.10">
    <property type="entry name" value="Tetratricopeptide repeat domain"/>
    <property type="match status" value="3"/>
</dbReference>
<dbReference type="SMART" id="SM00220">
    <property type="entry name" value="S_TKc"/>
    <property type="match status" value="1"/>
</dbReference>
<dbReference type="AlphaFoldDB" id="A0A4R6ZAE8"/>
<dbReference type="InterPro" id="IPR011990">
    <property type="entry name" value="TPR-like_helical_dom_sf"/>
</dbReference>
<accession>A0A4R6ZAE8</accession>
<evidence type="ECO:0000256" key="4">
    <source>
        <dbReference type="ARBA" id="ARBA00022840"/>
    </source>
</evidence>
<dbReference type="CDD" id="cd14014">
    <property type="entry name" value="STKc_PknB_like"/>
    <property type="match status" value="1"/>
</dbReference>
<dbReference type="RefSeq" id="WP_133816909.1">
    <property type="nucleotide sequence ID" value="NZ_SNZH01000001.1"/>
</dbReference>
<name>A0A4R6ZAE8_9GAMM</name>
<dbReference type="Gene3D" id="3.30.200.20">
    <property type="entry name" value="Phosphorylase Kinase, domain 1"/>
    <property type="match status" value="1"/>
</dbReference>
<comment type="caution">
    <text evidence="7">The sequence shown here is derived from an EMBL/GenBank/DDBJ whole genome shotgun (WGS) entry which is preliminary data.</text>
</comment>
<dbReference type="GO" id="GO:0004674">
    <property type="term" value="F:protein serine/threonine kinase activity"/>
    <property type="evidence" value="ECO:0007669"/>
    <property type="project" value="TreeGrafter"/>
</dbReference>
<dbReference type="Proteomes" id="UP000295293">
    <property type="component" value="Unassembled WGS sequence"/>
</dbReference>
<dbReference type="InterPro" id="IPR019734">
    <property type="entry name" value="TPR_rpt"/>
</dbReference>
<dbReference type="PROSITE" id="PS50005">
    <property type="entry name" value="TPR"/>
    <property type="match status" value="1"/>
</dbReference>
<dbReference type="PANTHER" id="PTHR43289">
    <property type="entry name" value="MITOGEN-ACTIVATED PROTEIN KINASE KINASE KINASE 20-RELATED"/>
    <property type="match status" value="1"/>
</dbReference>
<dbReference type="EMBL" id="SNZH01000001">
    <property type="protein sequence ID" value="TDR48802.1"/>
    <property type="molecule type" value="Genomic_DNA"/>
</dbReference>
<protein>
    <submittedName>
        <fullName evidence="7">Serine/threonine-protein kinase</fullName>
    </submittedName>
</protein>
<feature type="repeat" description="TPR" evidence="5">
    <location>
        <begin position="684"/>
        <end position="717"/>
    </location>
</feature>
<evidence type="ECO:0000313" key="7">
    <source>
        <dbReference type="EMBL" id="TDR48802.1"/>
    </source>
</evidence>
<dbReference type="SMART" id="SM00028">
    <property type="entry name" value="TPR"/>
    <property type="match status" value="6"/>
</dbReference>
<evidence type="ECO:0000256" key="2">
    <source>
        <dbReference type="ARBA" id="ARBA00022741"/>
    </source>
</evidence>
<keyword evidence="3 7" id="KW-0418">Kinase</keyword>
<dbReference type="OrthoDB" id="9783151at2"/>
<reference evidence="7 8" key="1">
    <citation type="submission" date="2019-03" db="EMBL/GenBank/DDBJ databases">
        <title>Genomic Encyclopedia of Type Strains, Phase IV (KMG-IV): sequencing the most valuable type-strain genomes for metagenomic binning, comparative biology and taxonomic classification.</title>
        <authorList>
            <person name="Goeker M."/>
        </authorList>
    </citation>
    <scope>NUCLEOTIDE SEQUENCE [LARGE SCALE GENOMIC DNA]</scope>
    <source>
        <strain evidence="7 8">DSM 21667</strain>
    </source>
</reference>
<evidence type="ECO:0000313" key="8">
    <source>
        <dbReference type="Proteomes" id="UP000295293"/>
    </source>
</evidence>
<keyword evidence="4" id="KW-0067">ATP-binding</keyword>
<dbReference type="PROSITE" id="PS50011">
    <property type="entry name" value="PROTEIN_KINASE_DOM"/>
    <property type="match status" value="1"/>
</dbReference>
<keyword evidence="1" id="KW-0808">Transferase</keyword>
<keyword evidence="2" id="KW-0547">Nucleotide-binding</keyword>
<evidence type="ECO:0000256" key="3">
    <source>
        <dbReference type="ARBA" id="ARBA00022777"/>
    </source>
</evidence>
<dbReference type="PROSITE" id="PS00108">
    <property type="entry name" value="PROTEIN_KINASE_ST"/>
    <property type="match status" value="1"/>
</dbReference>
<evidence type="ECO:0000256" key="1">
    <source>
        <dbReference type="ARBA" id="ARBA00022679"/>
    </source>
</evidence>
<evidence type="ECO:0000259" key="6">
    <source>
        <dbReference type="PROSITE" id="PS50011"/>
    </source>
</evidence>
<dbReference type="GO" id="GO:0005524">
    <property type="term" value="F:ATP binding"/>
    <property type="evidence" value="ECO:0007669"/>
    <property type="project" value="UniProtKB-KW"/>
</dbReference>
<dbReference type="InterPro" id="IPR000719">
    <property type="entry name" value="Prot_kinase_dom"/>
</dbReference>
<keyword evidence="8" id="KW-1185">Reference proteome</keyword>
<proteinExistence type="predicted"/>
<keyword evidence="5" id="KW-0802">TPR repeat</keyword>
<feature type="domain" description="Protein kinase" evidence="6">
    <location>
        <begin position="82"/>
        <end position="348"/>
    </location>
</feature>
<dbReference type="Pfam" id="PF13424">
    <property type="entry name" value="TPR_12"/>
    <property type="match status" value="3"/>
</dbReference>